<dbReference type="SUPFAM" id="SSF81321">
    <property type="entry name" value="Family A G protein-coupled receptor-like"/>
    <property type="match status" value="1"/>
</dbReference>
<accession>A0AAD5PXF0</accession>
<dbReference type="InterPro" id="IPR017452">
    <property type="entry name" value="GPCR_Rhodpsn_7TM"/>
</dbReference>
<reference evidence="12 13" key="1">
    <citation type="submission" date="2022-05" db="EMBL/GenBank/DDBJ databases">
        <title>A multi-omics perspective on studying reproductive biology in Daphnia sinensis.</title>
        <authorList>
            <person name="Jia J."/>
        </authorList>
    </citation>
    <scope>NUCLEOTIDE SEQUENCE [LARGE SCALE GENOMIC DNA]</scope>
    <source>
        <strain evidence="12 13">WSL</strain>
    </source>
</reference>
<evidence type="ECO:0000256" key="6">
    <source>
        <dbReference type="ARBA" id="ARBA00023040"/>
    </source>
</evidence>
<dbReference type="PANTHER" id="PTHR24248:SF66">
    <property type="entry name" value="OCTOPAMINE RECEPTOR BETA-3R"/>
    <property type="match status" value="1"/>
</dbReference>
<name>A0AAD5PXF0_9CRUS</name>
<dbReference type="GO" id="GO:0071880">
    <property type="term" value="P:adenylate cyclase-activating adrenergic receptor signaling pathway"/>
    <property type="evidence" value="ECO:0007669"/>
    <property type="project" value="TreeGrafter"/>
</dbReference>
<proteinExistence type="inferred from homology"/>
<evidence type="ECO:0000256" key="8">
    <source>
        <dbReference type="ARBA" id="ARBA00023170"/>
    </source>
</evidence>
<dbReference type="GO" id="GO:0005886">
    <property type="term" value="C:plasma membrane"/>
    <property type="evidence" value="ECO:0007669"/>
    <property type="project" value="UniProtKB-SubCell"/>
</dbReference>
<dbReference type="PROSITE" id="PS50262">
    <property type="entry name" value="G_PROTEIN_RECEP_F1_2"/>
    <property type="match status" value="1"/>
</dbReference>
<evidence type="ECO:0000256" key="10">
    <source>
        <dbReference type="SAM" id="Phobius"/>
    </source>
</evidence>
<feature type="domain" description="G-protein coupled receptors family 1 profile" evidence="11">
    <location>
        <begin position="42"/>
        <end position="331"/>
    </location>
</feature>
<feature type="transmembrane region" description="Helical" evidence="10">
    <location>
        <begin position="30"/>
        <end position="51"/>
    </location>
</feature>
<dbReference type="AlphaFoldDB" id="A0AAD5PXF0"/>
<keyword evidence="5 10" id="KW-1133">Transmembrane helix</keyword>
<keyword evidence="7 10" id="KW-0472">Membrane</keyword>
<dbReference type="EMBL" id="WJBH02000002">
    <property type="protein sequence ID" value="KAI9563521.1"/>
    <property type="molecule type" value="Genomic_DNA"/>
</dbReference>
<keyword evidence="6" id="KW-0297">G-protein coupled receptor</keyword>
<dbReference type="InterPro" id="IPR000276">
    <property type="entry name" value="GPCR_Rhodpsn"/>
</dbReference>
<evidence type="ECO:0000256" key="5">
    <source>
        <dbReference type="ARBA" id="ARBA00022989"/>
    </source>
</evidence>
<evidence type="ECO:0000313" key="12">
    <source>
        <dbReference type="EMBL" id="KAI9563521.1"/>
    </source>
</evidence>
<feature type="transmembrane region" description="Helical" evidence="10">
    <location>
        <begin position="106"/>
        <end position="124"/>
    </location>
</feature>
<keyword evidence="4 10" id="KW-0812">Transmembrane</keyword>
<dbReference type="GO" id="GO:0043410">
    <property type="term" value="P:positive regulation of MAPK cascade"/>
    <property type="evidence" value="ECO:0007669"/>
    <property type="project" value="TreeGrafter"/>
</dbReference>
<protein>
    <recommendedName>
        <fullName evidence="11">G-protein coupled receptors family 1 profile domain-containing protein</fullName>
    </recommendedName>
</protein>
<dbReference type="PANTHER" id="PTHR24248">
    <property type="entry name" value="ADRENERGIC RECEPTOR-RELATED G-PROTEIN COUPLED RECEPTOR"/>
    <property type="match status" value="1"/>
</dbReference>
<keyword evidence="8" id="KW-0675">Receptor</keyword>
<keyword evidence="3" id="KW-1003">Cell membrane</keyword>
<sequence>MEGSARNCSKHDDVDYDLVTPVTLSRTETILYLIFVSQGLPINLLIGFVIARNRRLHNPRNTFWFGIIVLNVLNIFMTVLKMLVVYAAQPGDFTCLLFSAMTGKPYTILLFVMLLATLDRYVAITHPLYHRKHVTVRLVIIVQLGISVAVFFLLSMPFIFGWIPLRCGFNLTLGKWTMLLRSILVSLCITAQVKVYLVTRKYLRQAEVQPLSIPMQQTAFMLKHHREDLQRPASTTAAESSSSLSVANTHKNAPFFVHRRNKTVSKLELEASLTLVVGVLSLCVITTPMFILYVALSICQQVGGECTGMTYSIPYVRQAALIHAVYGPLIYMIRSREFASAVRKMLRPQSARFDDINYF</sequence>
<dbReference type="Proteomes" id="UP000820818">
    <property type="component" value="Linkage Group LG2"/>
</dbReference>
<feature type="transmembrane region" description="Helical" evidence="10">
    <location>
        <begin position="63"/>
        <end position="86"/>
    </location>
</feature>
<comment type="similarity">
    <text evidence="2">Belongs to the G-protein coupled receptor 1 family.</text>
</comment>
<evidence type="ECO:0000313" key="13">
    <source>
        <dbReference type="Proteomes" id="UP000820818"/>
    </source>
</evidence>
<comment type="caution">
    <text evidence="12">The sequence shown here is derived from an EMBL/GenBank/DDBJ whole genome shotgun (WGS) entry which is preliminary data.</text>
</comment>
<feature type="transmembrane region" description="Helical" evidence="10">
    <location>
        <begin position="315"/>
        <end position="333"/>
    </location>
</feature>
<evidence type="ECO:0000256" key="4">
    <source>
        <dbReference type="ARBA" id="ARBA00022692"/>
    </source>
</evidence>
<comment type="subcellular location">
    <subcellularLocation>
        <location evidence="1">Cell membrane</location>
        <topology evidence="1">Multi-pass membrane protein</topology>
    </subcellularLocation>
</comment>
<evidence type="ECO:0000256" key="2">
    <source>
        <dbReference type="ARBA" id="ARBA00010663"/>
    </source>
</evidence>
<dbReference type="GO" id="GO:0004989">
    <property type="term" value="F:octopamine receptor activity"/>
    <property type="evidence" value="ECO:0007669"/>
    <property type="project" value="TreeGrafter"/>
</dbReference>
<feature type="transmembrane region" description="Helical" evidence="10">
    <location>
        <begin position="178"/>
        <end position="197"/>
    </location>
</feature>
<keyword evidence="9" id="KW-0807">Transducer</keyword>
<dbReference type="Pfam" id="PF00001">
    <property type="entry name" value="7tm_1"/>
    <property type="match status" value="1"/>
</dbReference>
<evidence type="ECO:0000256" key="1">
    <source>
        <dbReference type="ARBA" id="ARBA00004651"/>
    </source>
</evidence>
<evidence type="ECO:0000256" key="9">
    <source>
        <dbReference type="ARBA" id="ARBA00023224"/>
    </source>
</evidence>
<feature type="transmembrane region" description="Helical" evidence="10">
    <location>
        <begin position="269"/>
        <end position="295"/>
    </location>
</feature>
<feature type="transmembrane region" description="Helical" evidence="10">
    <location>
        <begin position="136"/>
        <end position="163"/>
    </location>
</feature>
<evidence type="ECO:0000256" key="7">
    <source>
        <dbReference type="ARBA" id="ARBA00023136"/>
    </source>
</evidence>
<organism evidence="12 13">
    <name type="scientific">Daphnia sinensis</name>
    <dbReference type="NCBI Taxonomy" id="1820382"/>
    <lineage>
        <taxon>Eukaryota</taxon>
        <taxon>Metazoa</taxon>
        <taxon>Ecdysozoa</taxon>
        <taxon>Arthropoda</taxon>
        <taxon>Crustacea</taxon>
        <taxon>Branchiopoda</taxon>
        <taxon>Diplostraca</taxon>
        <taxon>Cladocera</taxon>
        <taxon>Anomopoda</taxon>
        <taxon>Daphniidae</taxon>
        <taxon>Daphnia</taxon>
        <taxon>Daphnia similis group</taxon>
    </lineage>
</organism>
<dbReference type="Gene3D" id="1.20.1070.10">
    <property type="entry name" value="Rhodopsin 7-helix transmembrane proteins"/>
    <property type="match status" value="1"/>
</dbReference>
<evidence type="ECO:0000259" key="11">
    <source>
        <dbReference type="PROSITE" id="PS50262"/>
    </source>
</evidence>
<keyword evidence="13" id="KW-1185">Reference proteome</keyword>
<gene>
    <name evidence="12" type="ORF">GHT06_010984</name>
</gene>
<evidence type="ECO:0000256" key="3">
    <source>
        <dbReference type="ARBA" id="ARBA00022475"/>
    </source>
</evidence>